<evidence type="ECO:0000313" key="2">
    <source>
        <dbReference type="EMBL" id="KYM76952.1"/>
    </source>
</evidence>
<dbReference type="EMBL" id="KQ976714">
    <property type="protein sequence ID" value="KYM76952.1"/>
    <property type="molecule type" value="Genomic_DNA"/>
</dbReference>
<reference evidence="2 3" key="1">
    <citation type="submission" date="2015-09" db="EMBL/GenBank/DDBJ databases">
        <title>Atta colombica WGS genome.</title>
        <authorList>
            <person name="Nygaard S."/>
            <person name="Hu H."/>
            <person name="Boomsma J."/>
            <person name="Zhang G."/>
        </authorList>
    </citation>
    <scope>NUCLEOTIDE SEQUENCE [LARGE SCALE GENOMIC DNA]</scope>
    <source>
        <strain evidence="2">Treedump-2</strain>
        <tissue evidence="2">Whole body</tissue>
    </source>
</reference>
<dbReference type="STRING" id="520822.A0A151HZ86"/>
<sequence length="180" mass="20682">MLRFLMISFICSLDLLSAHPMEEPTKFTVGIQNNTENTVPSKLDITEQINSEFRNSLNPSIIKSDKPQSRRSILPIQNTTPIVLFQPIPQETIRLENETAQAILEKRKPDNIMRLLDTFLTSKPLVDRIKDEQKYGNRGDKFNGIGRAFINGYENFSNFLNNLIEVSTLKYNSNIHNKLN</sequence>
<feature type="chain" id="PRO_5007581851" evidence="1">
    <location>
        <begin position="19"/>
        <end position="180"/>
    </location>
</feature>
<accession>A0A151HZ86</accession>
<proteinExistence type="predicted"/>
<dbReference type="AlphaFoldDB" id="A0A151HZ86"/>
<evidence type="ECO:0000256" key="1">
    <source>
        <dbReference type="SAM" id="SignalP"/>
    </source>
</evidence>
<protein>
    <submittedName>
        <fullName evidence="2">Uncharacterized protein</fullName>
    </submittedName>
</protein>
<dbReference type="Proteomes" id="UP000078540">
    <property type="component" value="Unassembled WGS sequence"/>
</dbReference>
<keyword evidence="3" id="KW-1185">Reference proteome</keyword>
<keyword evidence="1" id="KW-0732">Signal</keyword>
<organism evidence="2 3">
    <name type="scientific">Atta colombica</name>
    <dbReference type="NCBI Taxonomy" id="520822"/>
    <lineage>
        <taxon>Eukaryota</taxon>
        <taxon>Metazoa</taxon>
        <taxon>Ecdysozoa</taxon>
        <taxon>Arthropoda</taxon>
        <taxon>Hexapoda</taxon>
        <taxon>Insecta</taxon>
        <taxon>Pterygota</taxon>
        <taxon>Neoptera</taxon>
        <taxon>Endopterygota</taxon>
        <taxon>Hymenoptera</taxon>
        <taxon>Apocrita</taxon>
        <taxon>Aculeata</taxon>
        <taxon>Formicoidea</taxon>
        <taxon>Formicidae</taxon>
        <taxon>Myrmicinae</taxon>
        <taxon>Atta</taxon>
    </lineage>
</organism>
<gene>
    <name evidence="2" type="ORF">ALC53_12644</name>
</gene>
<feature type="signal peptide" evidence="1">
    <location>
        <begin position="1"/>
        <end position="18"/>
    </location>
</feature>
<name>A0A151HZ86_9HYME</name>
<evidence type="ECO:0000313" key="3">
    <source>
        <dbReference type="Proteomes" id="UP000078540"/>
    </source>
</evidence>